<dbReference type="InterPro" id="IPR017508">
    <property type="entry name" value="HipA_N1"/>
</dbReference>
<dbReference type="PANTHER" id="PTHR37419">
    <property type="entry name" value="SERINE/THREONINE-PROTEIN KINASE TOXIN HIPA"/>
    <property type="match status" value="1"/>
</dbReference>
<dbReference type="GO" id="GO:0004674">
    <property type="term" value="F:protein serine/threonine kinase activity"/>
    <property type="evidence" value="ECO:0007669"/>
    <property type="project" value="TreeGrafter"/>
</dbReference>
<dbReference type="STRING" id="396323.VH98_09585"/>
<dbReference type="PANTHER" id="PTHR37419:SF1">
    <property type="entry name" value="SERINE_THREONINE-PROTEIN KINASE TOXIN HIPA"/>
    <property type="match status" value="1"/>
</dbReference>
<dbReference type="Pfam" id="PF07804">
    <property type="entry name" value="HipA_C"/>
    <property type="match status" value="1"/>
</dbReference>
<comment type="caution">
    <text evidence="6">The sequence shown here is derived from an EMBL/GenBank/DDBJ whole genome shotgun (WGS) entry which is preliminary data.</text>
</comment>
<organism evidence="6 7">
    <name type="scientific">Acinetobacter brisouii CIP 110357</name>
    <dbReference type="NCBI Taxonomy" id="1341683"/>
    <lineage>
        <taxon>Bacteria</taxon>
        <taxon>Pseudomonadati</taxon>
        <taxon>Pseudomonadota</taxon>
        <taxon>Gammaproteobacteria</taxon>
        <taxon>Moraxellales</taxon>
        <taxon>Moraxellaceae</taxon>
        <taxon>Acinetobacter</taxon>
    </lineage>
</organism>
<dbReference type="OrthoDB" id="9805913at2"/>
<keyword evidence="2" id="KW-0808">Transferase</keyword>
<reference evidence="6 7" key="1">
    <citation type="submission" date="2013-10" db="EMBL/GenBank/DDBJ databases">
        <title>The Genome Sequence of Acinetobacter brisouii CIP 110357.</title>
        <authorList>
            <consortium name="The Broad Institute Genomics Platform"/>
            <consortium name="The Broad Institute Genome Sequencing Center for Infectious Disease"/>
            <person name="Cerqueira G."/>
            <person name="Feldgarden M."/>
            <person name="Courvalin P."/>
            <person name="Grillot-Courvalin C."/>
            <person name="Clermont D."/>
            <person name="Rocha E."/>
            <person name="Yoon E.-J."/>
            <person name="Nemec A."/>
            <person name="Young S.K."/>
            <person name="Zeng Q."/>
            <person name="Gargeya S."/>
            <person name="Fitzgerald M."/>
            <person name="Abouelleil A."/>
            <person name="Alvarado L."/>
            <person name="Berlin A.M."/>
            <person name="Chapman S.B."/>
            <person name="Gainer-Dewar J."/>
            <person name="Goldberg J."/>
            <person name="Gnerre S."/>
            <person name="Griggs A."/>
            <person name="Gujja S."/>
            <person name="Hansen M."/>
            <person name="Howarth C."/>
            <person name="Imamovic A."/>
            <person name="Ireland A."/>
            <person name="Larimer J."/>
            <person name="McCowan C."/>
            <person name="Murphy C."/>
            <person name="Pearson M."/>
            <person name="Poon T.W."/>
            <person name="Priest M."/>
            <person name="Roberts A."/>
            <person name="Saif S."/>
            <person name="Shea T."/>
            <person name="Sykes S."/>
            <person name="Wortman J."/>
            <person name="Nusbaum C."/>
            <person name="Birren B."/>
        </authorList>
    </citation>
    <scope>NUCLEOTIDE SEQUENCE [LARGE SCALE GENOMIC DNA]</scope>
    <source>
        <strain evidence="6 7">CIP 110357</strain>
    </source>
</reference>
<dbReference type="RefSeq" id="WP_004898096.1">
    <property type="nucleotide sequence ID" value="NZ_BBTI01000013.1"/>
</dbReference>
<evidence type="ECO:0000256" key="3">
    <source>
        <dbReference type="ARBA" id="ARBA00022777"/>
    </source>
</evidence>
<dbReference type="GO" id="GO:0005829">
    <property type="term" value="C:cytosol"/>
    <property type="evidence" value="ECO:0007669"/>
    <property type="project" value="TreeGrafter"/>
</dbReference>
<gene>
    <name evidence="6" type="ORF">P255_02697</name>
</gene>
<dbReference type="PATRIC" id="fig|1341683.3.peg.2664"/>
<evidence type="ECO:0000313" key="7">
    <source>
        <dbReference type="Proteomes" id="UP000018418"/>
    </source>
</evidence>
<sequence>MNSVSVLKLILHHVVIGYLAGFQNGKNILVFTDAFRLDSQRPTLSVLTSPVYPQSEKILEKTFVTHQRLHPLLSNLLPEGALRELIASSLKLHIDNEFQLLAALGHDLPGALLATQANLDEIPDVIKYKLQISDTDQVIPQELQTDNKFSLAGVQMKFSMKAQDGRFTLAHGAESALLGDWIIKTPSSRHAFVPLNEYSIMMLAQMAGIEIPEIQLVDVACLQDLPVLNLPQEQYAFAIKRFDRHSTDQTTERIHIEDFAQIFGAYPHQKYSTTNYEQIGQIIYQYSGNKILDIQQFASRILINILLANGDAHLKNWSMIYPDTRIPRFSPAYDILMTSVYIENERHFALNLAKNKDWYLAEMKHFQQWAEKVGVPWRVIEKQLHDVMAKARTLWPKALADLPMATVHKEKLKMHWQQLHPDFRILTS</sequence>
<dbReference type="Pfam" id="PF13657">
    <property type="entry name" value="Couple_hipA"/>
    <property type="match status" value="1"/>
</dbReference>
<dbReference type="HOGENOM" id="CLU_030167_3_0_6"/>
<dbReference type="Gene3D" id="1.10.1070.20">
    <property type="match status" value="1"/>
</dbReference>
<dbReference type="InterPro" id="IPR012893">
    <property type="entry name" value="HipA-like_C"/>
</dbReference>
<evidence type="ECO:0000259" key="5">
    <source>
        <dbReference type="Pfam" id="PF13657"/>
    </source>
</evidence>
<dbReference type="EMBL" id="AYEU01000010">
    <property type="protein sequence ID" value="ESK49122.1"/>
    <property type="molecule type" value="Genomic_DNA"/>
</dbReference>
<feature type="domain" description="HipA N-terminal subdomain 1" evidence="5">
    <location>
        <begin position="9"/>
        <end position="112"/>
    </location>
</feature>
<dbReference type="AlphaFoldDB" id="V2UFX9"/>
<name>V2UFX9_9GAMM</name>
<evidence type="ECO:0000256" key="2">
    <source>
        <dbReference type="ARBA" id="ARBA00022679"/>
    </source>
</evidence>
<protein>
    <recommendedName>
        <fullName evidence="8">HipA domain-containing protein</fullName>
    </recommendedName>
</protein>
<evidence type="ECO:0000259" key="4">
    <source>
        <dbReference type="Pfam" id="PF07804"/>
    </source>
</evidence>
<comment type="similarity">
    <text evidence="1">Belongs to the HipA Ser/Thr kinase family.</text>
</comment>
<dbReference type="NCBIfam" id="TIGR03071">
    <property type="entry name" value="couple_hipA"/>
    <property type="match status" value="1"/>
</dbReference>
<feature type="domain" description="HipA-like C-terminal" evidence="4">
    <location>
        <begin position="149"/>
        <end position="395"/>
    </location>
</feature>
<keyword evidence="3" id="KW-0418">Kinase</keyword>
<accession>V2UFX9</accession>
<keyword evidence="7" id="KW-1185">Reference proteome</keyword>
<dbReference type="Proteomes" id="UP000018418">
    <property type="component" value="Unassembled WGS sequence"/>
</dbReference>
<evidence type="ECO:0000313" key="6">
    <source>
        <dbReference type="EMBL" id="ESK49122.1"/>
    </source>
</evidence>
<proteinExistence type="inferred from homology"/>
<dbReference type="InterPro" id="IPR052028">
    <property type="entry name" value="HipA_Ser/Thr_kinase"/>
</dbReference>
<evidence type="ECO:0008006" key="8">
    <source>
        <dbReference type="Google" id="ProtNLM"/>
    </source>
</evidence>
<evidence type="ECO:0000256" key="1">
    <source>
        <dbReference type="ARBA" id="ARBA00010164"/>
    </source>
</evidence>